<evidence type="ECO:0000313" key="2">
    <source>
        <dbReference type="Proteomes" id="UP000032309"/>
    </source>
</evidence>
<keyword evidence="2" id="KW-1185">Reference proteome</keyword>
<sequence length="62" mass="7317">MGTIKISFHDGLFAKVYEKMLADVNKAKAIYKQTSLYSYDEKIRKSAERRLKELELRKLEGY</sequence>
<organism evidence="1 2">
    <name type="scientific">Candidatus Brocadia sinica JPN1</name>
    <dbReference type="NCBI Taxonomy" id="1197129"/>
    <lineage>
        <taxon>Bacteria</taxon>
        <taxon>Pseudomonadati</taxon>
        <taxon>Planctomycetota</taxon>
        <taxon>Candidatus Brocadiia</taxon>
        <taxon>Candidatus Brocadiales</taxon>
        <taxon>Candidatus Brocadiaceae</taxon>
        <taxon>Candidatus Brocadia</taxon>
    </lineage>
</organism>
<dbReference type="RefSeq" id="WP_052564494.1">
    <property type="nucleotide sequence ID" value="NZ_BAFN01000001.1"/>
</dbReference>
<dbReference type="Proteomes" id="UP000032309">
    <property type="component" value="Unassembled WGS sequence"/>
</dbReference>
<reference evidence="2" key="1">
    <citation type="journal article" date="2015" name="Genome Announc.">
        <title>Draft Genome Sequence of an Anaerobic Ammonium-Oxidizing Bacterium, "Candidatus Brocadia sinica".</title>
        <authorList>
            <person name="Oshiki M."/>
            <person name="Shinyako-Hata K."/>
            <person name="Satoh H."/>
            <person name="Okabe S."/>
        </authorList>
    </citation>
    <scope>NUCLEOTIDE SEQUENCE [LARGE SCALE GENOMIC DNA]</scope>
    <source>
        <strain evidence="2">JPN1</strain>
    </source>
</reference>
<protein>
    <submittedName>
        <fullName evidence="1">RecG-like helicase</fullName>
    </submittedName>
</protein>
<comment type="caution">
    <text evidence="1">The sequence shown here is derived from an EMBL/GenBank/DDBJ whole genome shotgun (WGS) entry which is preliminary data.</text>
</comment>
<accession>A0ABQ0K088</accession>
<dbReference type="EMBL" id="BAFN01000001">
    <property type="protein sequence ID" value="GAN34493.1"/>
    <property type="molecule type" value="Genomic_DNA"/>
</dbReference>
<evidence type="ECO:0000313" key="1">
    <source>
        <dbReference type="EMBL" id="GAN34493.1"/>
    </source>
</evidence>
<proteinExistence type="predicted"/>
<name>A0ABQ0K088_9BACT</name>
<gene>
    <name evidence="1" type="ORF">BROSI_A3030</name>
</gene>